<organism evidence="2 3">
    <name type="scientific">Pseudonocardia autotrophica</name>
    <name type="common">Amycolata autotrophica</name>
    <name type="synonym">Nocardia autotrophica</name>
    <dbReference type="NCBI Taxonomy" id="2074"/>
    <lineage>
        <taxon>Bacteria</taxon>
        <taxon>Bacillati</taxon>
        <taxon>Actinomycetota</taxon>
        <taxon>Actinomycetes</taxon>
        <taxon>Pseudonocardiales</taxon>
        <taxon>Pseudonocardiaceae</taxon>
        <taxon>Pseudonocardia</taxon>
    </lineage>
</organism>
<feature type="transmembrane region" description="Helical" evidence="1">
    <location>
        <begin position="149"/>
        <end position="171"/>
    </location>
</feature>
<dbReference type="Proteomes" id="UP000194360">
    <property type="component" value="Unassembled WGS sequence"/>
</dbReference>
<dbReference type="AlphaFoldDB" id="A0A1Y2MJL5"/>
<feature type="transmembrane region" description="Helical" evidence="1">
    <location>
        <begin position="115"/>
        <end position="137"/>
    </location>
</feature>
<accession>A0A1Y2MJL5</accession>
<name>A0A1Y2MJL5_PSEAH</name>
<comment type="caution">
    <text evidence="2">The sequence shown here is derived from an EMBL/GenBank/DDBJ whole genome shotgun (WGS) entry which is preliminary data.</text>
</comment>
<evidence type="ECO:0000313" key="3">
    <source>
        <dbReference type="Proteomes" id="UP000194360"/>
    </source>
</evidence>
<evidence type="ECO:0000313" key="2">
    <source>
        <dbReference type="EMBL" id="OSY35453.1"/>
    </source>
</evidence>
<feature type="transmembrane region" description="Helical" evidence="1">
    <location>
        <begin position="84"/>
        <end position="103"/>
    </location>
</feature>
<keyword evidence="1" id="KW-0472">Membrane</keyword>
<feature type="transmembrane region" description="Helical" evidence="1">
    <location>
        <begin position="183"/>
        <end position="216"/>
    </location>
</feature>
<evidence type="ECO:0000256" key="1">
    <source>
        <dbReference type="SAM" id="Phobius"/>
    </source>
</evidence>
<feature type="transmembrane region" description="Helical" evidence="1">
    <location>
        <begin position="24"/>
        <end position="41"/>
    </location>
</feature>
<dbReference type="STRING" id="2074.BG845_06089"/>
<keyword evidence="3" id="KW-1185">Reference proteome</keyword>
<protein>
    <submittedName>
        <fullName evidence="2">Uncharacterized protein</fullName>
    </submittedName>
</protein>
<dbReference type="EMBL" id="MIGB01000052">
    <property type="protein sequence ID" value="OSY35453.1"/>
    <property type="molecule type" value="Genomic_DNA"/>
</dbReference>
<gene>
    <name evidence="2" type="ORF">BG845_06089</name>
</gene>
<keyword evidence="1" id="KW-1133">Transmembrane helix</keyword>
<sequence>MSGTLPHDTPVSLDVPAARRGGRFLLGSFLVFAAMIVVDLVRSTLDGSLAAERTAADQLGVDPNELPPEVVARIHGEPSLLDPMPYVLIAGATAFAVGVTVVARASGPTRRRPGAVAATAAVVCAVAWGAAQVVALLVRSAGMAVGNVLPVLVTVTCAAGGVALVALVVALRPSGVARRTGTVVAGLGVVTVAACFTLPPLVPFALGAVLGVPLAATRRSRTL</sequence>
<proteinExistence type="predicted"/>
<reference evidence="2 3" key="1">
    <citation type="submission" date="2016-09" db="EMBL/GenBank/DDBJ databases">
        <title>Pseudonocardia autotrophica DSM535, a candidate organism with high potential of specific P450 cytochromes.</title>
        <authorList>
            <person name="Grumaz C."/>
            <person name="Vainshtein Y."/>
            <person name="Kirstahler P."/>
            <person name="Sohn K."/>
        </authorList>
    </citation>
    <scope>NUCLEOTIDE SEQUENCE [LARGE SCALE GENOMIC DNA]</scope>
    <source>
        <strain evidence="2 3">DSM 535</strain>
    </source>
</reference>
<dbReference type="RefSeq" id="WP_085916158.1">
    <property type="nucleotide sequence ID" value="NZ_AP018920.1"/>
</dbReference>
<keyword evidence="1" id="KW-0812">Transmembrane</keyword>